<evidence type="ECO:0000313" key="2">
    <source>
        <dbReference type="Proteomes" id="UP000789920"/>
    </source>
</evidence>
<protein>
    <submittedName>
        <fullName evidence="1">8861_t:CDS:1</fullName>
    </submittedName>
</protein>
<gene>
    <name evidence="1" type="ORF">RPERSI_LOCUS17891</name>
</gene>
<comment type="caution">
    <text evidence="1">The sequence shown here is derived from an EMBL/GenBank/DDBJ whole genome shotgun (WGS) entry which is preliminary data.</text>
</comment>
<feature type="non-terminal residue" evidence="1">
    <location>
        <position position="167"/>
    </location>
</feature>
<sequence length="167" mass="18921">DKEKKQAEEQMKQINQAYGVLGNKEKRQQYDRYGGKQDFFRVGGGFEGFTGASSIFDEILRNFADFDFGQRTEYRQSRTRFTSEPVAQQGEDLTFSLTLTQEEAKNGTRKKLSFSVARACANCHQSGVQTPDNIVKCPTCRGYGVVQTSYSIFLGNIRSQTTCPRCY</sequence>
<evidence type="ECO:0000313" key="1">
    <source>
        <dbReference type="EMBL" id="CAG8783065.1"/>
    </source>
</evidence>
<keyword evidence="2" id="KW-1185">Reference proteome</keyword>
<reference evidence="1" key="1">
    <citation type="submission" date="2021-06" db="EMBL/GenBank/DDBJ databases">
        <authorList>
            <person name="Kallberg Y."/>
            <person name="Tangrot J."/>
            <person name="Rosling A."/>
        </authorList>
    </citation>
    <scope>NUCLEOTIDE SEQUENCE</scope>
    <source>
        <strain evidence="1">MA461A</strain>
    </source>
</reference>
<accession>A0ACA9RAC7</accession>
<proteinExistence type="predicted"/>
<dbReference type="EMBL" id="CAJVQC010046471">
    <property type="protein sequence ID" value="CAG8783065.1"/>
    <property type="molecule type" value="Genomic_DNA"/>
</dbReference>
<feature type="non-terminal residue" evidence="1">
    <location>
        <position position="1"/>
    </location>
</feature>
<organism evidence="1 2">
    <name type="scientific">Racocetra persica</name>
    <dbReference type="NCBI Taxonomy" id="160502"/>
    <lineage>
        <taxon>Eukaryota</taxon>
        <taxon>Fungi</taxon>
        <taxon>Fungi incertae sedis</taxon>
        <taxon>Mucoromycota</taxon>
        <taxon>Glomeromycotina</taxon>
        <taxon>Glomeromycetes</taxon>
        <taxon>Diversisporales</taxon>
        <taxon>Gigasporaceae</taxon>
        <taxon>Racocetra</taxon>
    </lineage>
</organism>
<dbReference type="Proteomes" id="UP000789920">
    <property type="component" value="Unassembled WGS sequence"/>
</dbReference>
<name>A0ACA9RAC7_9GLOM</name>